<dbReference type="EMBL" id="UEYP01000012">
    <property type="protein sequence ID" value="SSC64615.1"/>
    <property type="molecule type" value="Genomic_DNA"/>
</dbReference>
<reference evidence="2" key="1">
    <citation type="submission" date="2018-07" db="EMBL/GenBank/DDBJ databases">
        <authorList>
            <person name="Peiro R."/>
            <person name="Begona"/>
            <person name="Cbmso G."/>
            <person name="Lopez M."/>
            <person name="Gonzalez S."/>
        </authorList>
    </citation>
    <scope>NUCLEOTIDE SEQUENCE [LARGE SCALE GENOMIC DNA]</scope>
</reference>
<dbReference type="Gene3D" id="3.40.30.10">
    <property type="entry name" value="Glutaredoxin"/>
    <property type="match status" value="1"/>
</dbReference>
<evidence type="ECO:0008006" key="3">
    <source>
        <dbReference type="Google" id="ProtNLM"/>
    </source>
</evidence>
<dbReference type="InterPro" id="IPR036249">
    <property type="entry name" value="Thioredoxin-like_sf"/>
</dbReference>
<evidence type="ECO:0000313" key="2">
    <source>
        <dbReference type="Proteomes" id="UP000254764"/>
    </source>
</evidence>
<keyword evidence="2" id="KW-1185">Reference proteome</keyword>
<gene>
    <name evidence="1" type="ORF">RHIZ70_323</name>
</gene>
<protein>
    <recommendedName>
        <fullName evidence="3">SoxS protein</fullName>
    </recommendedName>
</protein>
<proteinExistence type="predicted"/>
<dbReference type="SUPFAM" id="SSF52833">
    <property type="entry name" value="Thioredoxin-like"/>
    <property type="match status" value="1"/>
</dbReference>
<organism evidence="1 2">
    <name type="scientific">Ciceribacter selenitireducens ATCC BAA-1503</name>
    <dbReference type="NCBI Taxonomy" id="1336235"/>
    <lineage>
        <taxon>Bacteria</taxon>
        <taxon>Pseudomonadati</taxon>
        <taxon>Pseudomonadota</taxon>
        <taxon>Alphaproteobacteria</taxon>
        <taxon>Hyphomicrobiales</taxon>
        <taxon>Rhizobiaceae</taxon>
        <taxon>Ciceribacter</taxon>
    </lineage>
</organism>
<name>A0A376A9Z4_9HYPH</name>
<sequence length="98" mass="10923">MFEQPGCMYCARWDAEVSPKYPKTSEGRAAPLRRLDLHADLPPGIAISRPPTFTPTFVLIVDGLETGRIEGYPGEDFFWALLGEMITRAGGHLTDEDR</sequence>
<accession>A0A376A9Z4</accession>
<dbReference type="RefSeq" id="WP_235842265.1">
    <property type="nucleotide sequence ID" value="NZ_UEYP01000012.1"/>
</dbReference>
<dbReference type="Proteomes" id="UP000254764">
    <property type="component" value="Unassembled WGS sequence"/>
</dbReference>
<dbReference type="AlphaFoldDB" id="A0A376A9Z4"/>
<evidence type="ECO:0000313" key="1">
    <source>
        <dbReference type="EMBL" id="SSC64615.1"/>
    </source>
</evidence>